<dbReference type="AlphaFoldDB" id="A0A9P4J4K8"/>
<dbReference type="EMBL" id="ML996084">
    <property type="protein sequence ID" value="KAF2153995.1"/>
    <property type="molecule type" value="Genomic_DNA"/>
</dbReference>
<comment type="caution">
    <text evidence="2">The sequence shown here is derived from an EMBL/GenBank/DDBJ whole genome shotgun (WGS) entry which is preliminary data.</text>
</comment>
<name>A0A9P4J4K8_9PEZI</name>
<evidence type="ECO:0000313" key="2">
    <source>
        <dbReference type="EMBL" id="KAF2153995.1"/>
    </source>
</evidence>
<keyword evidence="3" id="KW-1185">Reference proteome</keyword>
<protein>
    <submittedName>
        <fullName evidence="2">Uncharacterized protein</fullName>
    </submittedName>
</protein>
<gene>
    <name evidence="2" type="ORF">K461DRAFT_120159</name>
</gene>
<evidence type="ECO:0000256" key="1">
    <source>
        <dbReference type="SAM" id="MobiDB-lite"/>
    </source>
</evidence>
<organism evidence="2 3">
    <name type="scientific">Myriangium duriaei CBS 260.36</name>
    <dbReference type="NCBI Taxonomy" id="1168546"/>
    <lineage>
        <taxon>Eukaryota</taxon>
        <taxon>Fungi</taxon>
        <taxon>Dikarya</taxon>
        <taxon>Ascomycota</taxon>
        <taxon>Pezizomycotina</taxon>
        <taxon>Dothideomycetes</taxon>
        <taxon>Dothideomycetidae</taxon>
        <taxon>Myriangiales</taxon>
        <taxon>Myriangiaceae</taxon>
        <taxon>Myriangium</taxon>
    </lineage>
</organism>
<accession>A0A9P4J4K8</accession>
<proteinExistence type="predicted"/>
<feature type="compositionally biased region" description="Basic and acidic residues" evidence="1">
    <location>
        <begin position="14"/>
        <end position="25"/>
    </location>
</feature>
<sequence>MLYPGMEPGKCAHEFFKHSGRETKPVPDPGPAKFPSRSSEPREQPDAGDFGFSGGKSRSLPPSETPASLGILATPISCRCVWAATPTTTQDTLFDLGDNIMPLRLNVMDNAHRFCIGEYYVRVTYRAIYAFGTRVPLIPEARDAVPVLVELYE</sequence>
<feature type="region of interest" description="Disordered" evidence="1">
    <location>
        <begin position="14"/>
        <end position="66"/>
    </location>
</feature>
<dbReference type="Proteomes" id="UP000799439">
    <property type="component" value="Unassembled WGS sequence"/>
</dbReference>
<evidence type="ECO:0000313" key="3">
    <source>
        <dbReference type="Proteomes" id="UP000799439"/>
    </source>
</evidence>
<reference evidence="2" key="1">
    <citation type="journal article" date="2020" name="Stud. Mycol.">
        <title>101 Dothideomycetes genomes: a test case for predicting lifestyles and emergence of pathogens.</title>
        <authorList>
            <person name="Haridas S."/>
            <person name="Albert R."/>
            <person name="Binder M."/>
            <person name="Bloem J."/>
            <person name="Labutti K."/>
            <person name="Salamov A."/>
            <person name="Andreopoulos B."/>
            <person name="Baker S."/>
            <person name="Barry K."/>
            <person name="Bills G."/>
            <person name="Bluhm B."/>
            <person name="Cannon C."/>
            <person name="Castanera R."/>
            <person name="Culley D."/>
            <person name="Daum C."/>
            <person name="Ezra D."/>
            <person name="Gonzalez J."/>
            <person name="Henrissat B."/>
            <person name="Kuo A."/>
            <person name="Liang C."/>
            <person name="Lipzen A."/>
            <person name="Lutzoni F."/>
            <person name="Magnuson J."/>
            <person name="Mondo S."/>
            <person name="Nolan M."/>
            <person name="Ohm R."/>
            <person name="Pangilinan J."/>
            <person name="Park H.-J."/>
            <person name="Ramirez L."/>
            <person name="Alfaro M."/>
            <person name="Sun H."/>
            <person name="Tritt A."/>
            <person name="Yoshinaga Y."/>
            <person name="Zwiers L.-H."/>
            <person name="Turgeon B."/>
            <person name="Goodwin S."/>
            <person name="Spatafora J."/>
            <person name="Crous P."/>
            <person name="Grigoriev I."/>
        </authorList>
    </citation>
    <scope>NUCLEOTIDE SEQUENCE</scope>
    <source>
        <strain evidence="2">CBS 260.36</strain>
    </source>
</reference>